<name>A0A165NCD6_EXIGL</name>
<dbReference type="Proteomes" id="UP000077266">
    <property type="component" value="Unassembled WGS sequence"/>
</dbReference>
<feature type="region of interest" description="Disordered" evidence="1">
    <location>
        <begin position="104"/>
        <end position="137"/>
    </location>
</feature>
<reference evidence="2 3" key="1">
    <citation type="journal article" date="2016" name="Mol. Biol. Evol.">
        <title>Comparative Genomics of Early-Diverging Mushroom-Forming Fungi Provides Insights into the Origins of Lignocellulose Decay Capabilities.</title>
        <authorList>
            <person name="Nagy L.G."/>
            <person name="Riley R."/>
            <person name="Tritt A."/>
            <person name="Adam C."/>
            <person name="Daum C."/>
            <person name="Floudas D."/>
            <person name="Sun H."/>
            <person name="Yadav J.S."/>
            <person name="Pangilinan J."/>
            <person name="Larsson K.H."/>
            <person name="Matsuura K."/>
            <person name="Barry K."/>
            <person name="Labutti K."/>
            <person name="Kuo R."/>
            <person name="Ohm R.A."/>
            <person name="Bhattacharya S.S."/>
            <person name="Shirouzu T."/>
            <person name="Yoshinaga Y."/>
            <person name="Martin F.M."/>
            <person name="Grigoriev I.V."/>
            <person name="Hibbett D.S."/>
        </authorList>
    </citation>
    <scope>NUCLEOTIDE SEQUENCE [LARGE SCALE GENOMIC DNA]</scope>
    <source>
        <strain evidence="2 3">HHB12029</strain>
    </source>
</reference>
<organism evidence="2 3">
    <name type="scientific">Exidia glandulosa HHB12029</name>
    <dbReference type="NCBI Taxonomy" id="1314781"/>
    <lineage>
        <taxon>Eukaryota</taxon>
        <taxon>Fungi</taxon>
        <taxon>Dikarya</taxon>
        <taxon>Basidiomycota</taxon>
        <taxon>Agaricomycotina</taxon>
        <taxon>Agaricomycetes</taxon>
        <taxon>Auriculariales</taxon>
        <taxon>Exidiaceae</taxon>
        <taxon>Exidia</taxon>
    </lineage>
</organism>
<dbReference type="OrthoDB" id="3265210at2759"/>
<dbReference type="AlphaFoldDB" id="A0A165NCD6"/>
<protein>
    <submittedName>
        <fullName evidence="2">Uncharacterized protein</fullName>
    </submittedName>
</protein>
<dbReference type="STRING" id="1314781.A0A165NCD6"/>
<keyword evidence="3" id="KW-1185">Reference proteome</keyword>
<evidence type="ECO:0000313" key="2">
    <source>
        <dbReference type="EMBL" id="KZW00542.1"/>
    </source>
</evidence>
<feature type="compositionally biased region" description="Basic and acidic residues" evidence="1">
    <location>
        <begin position="214"/>
        <end position="235"/>
    </location>
</feature>
<evidence type="ECO:0000256" key="1">
    <source>
        <dbReference type="SAM" id="MobiDB-lite"/>
    </source>
</evidence>
<proteinExistence type="predicted"/>
<gene>
    <name evidence="2" type="ORF">EXIGLDRAFT_761626</name>
</gene>
<dbReference type="InParanoid" id="A0A165NCD6"/>
<sequence length="447" mass="51059">MLQFATWYQPQDFRNPVNVFQPTLRAAVDTSVPNQWRFSWVPSAQLAPGVLDEGEWPRYVMLDGREVLLKRDEWDALKLQGTHFCMIPQKGFPIAQLIRSNNVPELDSDSESDTSSEGTATPRAVPSTPVTNVAELDNDLYPGSPMQSVVSRLPSIAGTDAMSVDAMSIVTRSSKMSVDSERTIRSHKTVRSNASSNLAPNRFGKRAKAPSCEHPAEREAKRFHRMRDAGRYEAHRARRTRQRQRQEYERQRRAALEEEQVHRLMAEEALRRQDILLAELHAQELDEKRRRLAEMDAVERVARARFDQIEKDRAAAARALADRRMQPVALPAKEAFEVWEARVKAYNQLRRQGAPIFIGDIPFPVLFRPEYSLHLVNEQSVAAFFVACAQFITPKMLKGVRVLLHPDHFTGRQYVAGLHYEDEAETAFVVDRMKVVSAYVNDNLVRQ</sequence>
<dbReference type="EMBL" id="KV425900">
    <property type="protein sequence ID" value="KZW00542.1"/>
    <property type="molecule type" value="Genomic_DNA"/>
</dbReference>
<accession>A0A165NCD6</accession>
<feature type="region of interest" description="Disordered" evidence="1">
    <location>
        <begin position="178"/>
        <end position="247"/>
    </location>
</feature>
<evidence type="ECO:0000313" key="3">
    <source>
        <dbReference type="Proteomes" id="UP000077266"/>
    </source>
</evidence>